<dbReference type="OrthoDB" id="39175at2759"/>
<gene>
    <name evidence="8" type="ORF">BCR39DRAFT_513110</name>
</gene>
<dbReference type="GO" id="GO:0005634">
    <property type="term" value="C:nucleus"/>
    <property type="evidence" value="ECO:0007669"/>
    <property type="project" value="UniProtKB-SubCell"/>
</dbReference>
<protein>
    <recommendedName>
        <fullName evidence="7">Zn(2)-C6 fungal-type domain-containing protein</fullName>
    </recommendedName>
</protein>
<comment type="caution">
    <text evidence="8">The sequence shown here is derived from an EMBL/GenBank/DDBJ whole genome shotgun (WGS) entry which is preliminary data.</text>
</comment>
<evidence type="ECO:0000259" key="7">
    <source>
        <dbReference type="PROSITE" id="PS50048"/>
    </source>
</evidence>
<dbReference type="PANTHER" id="PTHR31845:SF19">
    <property type="entry name" value="TRANSCRIPTION FACTOR DOMAIN-CONTAINING PROTEIN"/>
    <property type="match status" value="1"/>
</dbReference>
<evidence type="ECO:0000313" key="9">
    <source>
        <dbReference type="Proteomes" id="UP000193986"/>
    </source>
</evidence>
<dbReference type="EMBL" id="MCFC01000001">
    <property type="protein sequence ID" value="ORY35924.1"/>
    <property type="molecule type" value="Genomic_DNA"/>
</dbReference>
<dbReference type="SUPFAM" id="SSF57701">
    <property type="entry name" value="Zn2/Cys6 DNA-binding domain"/>
    <property type="match status" value="1"/>
</dbReference>
<dbReference type="Proteomes" id="UP000193986">
    <property type="component" value="Unassembled WGS sequence"/>
</dbReference>
<feature type="region of interest" description="Disordered" evidence="6">
    <location>
        <begin position="1"/>
        <end position="37"/>
    </location>
</feature>
<dbReference type="InParanoid" id="A0A1Y2BMD1"/>
<keyword evidence="5" id="KW-0539">Nucleus</keyword>
<evidence type="ECO:0000256" key="4">
    <source>
        <dbReference type="ARBA" id="ARBA00023163"/>
    </source>
</evidence>
<dbReference type="GO" id="GO:0008270">
    <property type="term" value="F:zinc ion binding"/>
    <property type="evidence" value="ECO:0007669"/>
    <property type="project" value="InterPro"/>
</dbReference>
<accession>A0A1Y2BMD1</accession>
<evidence type="ECO:0000256" key="5">
    <source>
        <dbReference type="ARBA" id="ARBA00023242"/>
    </source>
</evidence>
<comment type="subcellular location">
    <subcellularLocation>
        <location evidence="1">Nucleus</location>
    </subcellularLocation>
</comment>
<keyword evidence="9" id="KW-1185">Reference proteome</keyword>
<dbReference type="InterPro" id="IPR036864">
    <property type="entry name" value="Zn2-C6_fun-type_DNA-bd_sf"/>
</dbReference>
<reference evidence="8 9" key="1">
    <citation type="submission" date="2016-07" db="EMBL/GenBank/DDBJ databases">
        <title>Pervasive Adenine N6-methylation of Active Genes in Fungi.</title>
        <authorList>
            <consortium name="DOE Joint Genome Institute"/>
            <person name="Mondo S.J."/>
            <person name="Dannebaum R.O."/>
            <person name="Kuo R.C."/>
            <person name="Labutti K."/>
            <person name="Haridas S."/>
            <person name="Kuo A."/>
            <person name="Salamov A."/>
            <person name="Ahrendt S.R."/>
            <person name="Lipzen A."/>
            <person name="Sullivan W."/>
            <person name="Andreopoulos W.B."/>
            <person name="Clum A."/>
            <person name="Lindquist E."/>
            <person name="Daum C."/>
            <person name="Ramamoorthy G.K."/>
            <person name="Gryganskyi A."/>
            <person name="Culley D."/>
            <person name="Magnuson J.K."/>
            <person name="James T.Y."/>
            <person name="O'Malley M.A."/>
            <person name="Stajich J.E."/>
            <person name="Spatafora J.W."/>
            <person name="Visel A."/>
            <person name="Grigoriev I.V."/>
        </authorList>
    </citation>
    <scope>NUCLEOTIDE SEQUENCE [LARGE SCALE GENOMIC DNA]</scope>
    <source>
        <strain evidence="8 9">68-887.2</strain>
    </source>
</reference>
<dbReference type="PROSITE" id="PS50048">
    <property type="entry name" value="ZN2_CY6_FUNGAL_2"/>
    <property type="match status" value="1"/>
</dbReference>
<evidence type="ECO:0000256" key="3">
    <source>
        <dbReference type="ARBA" id="ARBA00023125"/>
    </source>
</evidence>
<evidence type="ECO:0000256" key="2">
    <source>
        <dbReference type="ARBA" id="ARBA00023015"/>
    </source>
</evidence>
<dbReference type="Gene3D" id="4.10.240.10">
    <property type="entry name" value="Zn(2)-C6 fungal-type DNA-binding domain"/>
    <property type="match status" value="1"/>
</dbReference>
<dbReference type="SMART" id="SM00066">
    <property type="entry name" value="GAL4"/>
    <property type="match status" value="1"/>
</dbReference>
<sequence>MSGSQAGVPLGKRRRDEVELDPELEPDHQESLNKSEDSSKPKRITACLYCRRQKLKCDGAIGQTCTRCKDDGMECVVRPRSNAAVLASDLRWQQTVETRFKDMRDQLNSLQAAHDDLQNRLESQKIFNNVEPAWAPSTQSFNPRSTPAEVFPGSLDALRGALGPPVAELQGNAPLDVSVAEAALLWEYFYDTLAIYHGFVAGLSVDSPSPLLLAAIATAAAKRSTGELALHQAAWLQLFERALIRLLSDTSEKTWDDAVGLCIARTWFWKADVTTSGLILGTYMATLAPNTVDVRSRRVWDFLQITALSQAALHLEPPILPEQAPPGVPSRTPTHVLFGALAELFDIVGVMTRSLTSGVGLVQSLLKGNELSGSVSYAETAVLRNCRSDIERWGAKWLAAVHGLFALVYQVWLPNDGLGTDGARLPGGRPKTFLLNLIAVYFRSVSLLVDGYLQQTPSGDISRYHATARELLVLVVDTWADSLHFWPMLLLHSALIAAIILPSDGEVSLLLC</sequence>
<dbReference type="InterPro" id="IPR051089">
    <property type="entry name" value="prtT"/>
</dbReference>
<evidence type="ECO:0000313" key="8">
    <source>
        <dbReference type="EMBL" id="ORY35924.1"/>
    </source>
</evidence>
<dbReference type="PROSITE" id="PS00463">
    <property type="entry name" value="ZN2_CY6_FUNGAL_1"/>
    <property type="match status" value="1"/>
</dbReference>
<dbReference type="GO" id="GO:0000976">
    <property type="term" value="F:transcription cis-regulatory region binding"/>
    <property type="evidence" value="ECO:0007669"/>
    <property type="project" value="TreeGrafter"/>
</dbReference>
<proteinExistence type="predicted"/>
<dbReference type="PANTHER" id="PTHR31845">
    <property type="entry name" value="FINGER DOMAIN PROTEIN, PUTATIVE-RELATED"/>
    <property type="match status" value="1"/>
</dbReference>
<feature type="domain" description="Zn(2)-C6 fungal-type" evidence="7">
    <location>
        <begin position="46"/>
        <end position="77"/>
    </location>
</feature>
<evidence type="ECO:0000256" key="1">
    <source>
        <dbReference type="ARBA" id="ARBA00004123"/>
    </source>
</evidence>
<evidence type="ECO:0000256" key="6">
    <source>
        <dbReference type="SAM" id="MobiDB-lite"/>
    </source>
</evidence>
<keyword evidence="3" id="KW-0238">DNA-binding</keyword>
<dbReference type="AlphaFoldDB" id="A0A1Y2BMD1"/>
<dbReference type="Pfam" id="PF00172">
    <property type="entry name" value="Zn_clus"/>
    <property type="match status" value="1"/>
</dbReference>
<dbReference type="CDD" id="cd00067">
    <property type="entry name" value="GAL4"/>
    <property type="match status" value="1"/>
</dbReference>
<feature type="compositionally biased region" description="Basic and acidic residues" evidence="6">
    <location>
        <begin position="25"/>
        <end position="37"/>
    </location>
</feature>
<dbReference type="GO" id="GO:0000981">
    <property type="term" value="F:DNA-binding transcription factor activity, RNA polymerase II-specific"/>
    <property type="evidence" value="ECO:0007669"/>
    <property type="project" value="InterPro"/>
</dbReference>
<keyword evidence="4" id="KW-0804">Transcription</keyword>
<keyword evidence="2" id="KW-0805">Transcription regulation</keyword>
<dbReference type="InterPro" id="IPR001138">
    <property type="entry name" value="Zn2Cys6_DnaBD"/>
</dbReference>
<organism evidence="8 9">
    <name type="scientific">Naematelia encephala</name>
    <dbReference type="NCBI Taxonomy" id="71784"/>
    <lineage>
        <taxon>Eukaryota</taxon>
        <taxon>Fungi</taxon>
        <taxon>Dikarya</taxon>
        <taxon>Basidiomycota</taxon>
        <taxon>Agaricomycotina</taxon>
        <taxon>Tremellomycetes</taxon>
        <taxon>Tremellales</taxon>
        <taxon>Naemateliaceae</taxon>
        <taxon>Naematelia</taxon>
    </lineage>
</organism>
<name>A0A1Y2BMD1_9TREE</name>